<sequence>MGIGLIRPTVGSLQVADNTRRFLVITRHLNPQILRELGDTFQIDDLSLTSEQVNDMSVPLKSASGEVLGYLSWKPRLPGAAAAKAASLDITPHCTVHPGADFAVHSFQLRRAV</sequence>
<dbReference type="EMBL" id="LR590464">
    <property type="protein sequence ID" value="VTP67547.1"/>
    <property type="molecule type" value="Genomic_DNA"/>
</dbReference>
<organism evidence="1 2">
    <name type="scientific">Leclercia adecarboxylata</name>
    <dbReference type="NCBI Taxonomy" id="83655"/>
    <lineage>
        <taxon>Bacteria</taxon>
        <taxon>Pseudomonadati</taxon>
        <taxon>Pseudomonadota</taxon>
        <taxon>Gammaproteobacteria</taxon>
        <taxon>Enterobacterales</taxon>
        <taxon>Enterobacteriaceae</taxon>
        <taxon>Leclercia</taxon>
    </lineage>
</organism>
<dbReference type="Proteomes" id="UP000310719">
    <property type="component" value="Chromosome"/>
</dbReference>
<evidence type="ECO:0000313" key="1">
    <source>
        <dbReference type="EMBL" id="VTP67547.1"/>
    </source>
</evidence>
<name>A0A4U9HT01_9ENTR</name>
<proteinExistence type="predicted"/>
<gene>
    <name evidence="1" type="ORF">NCTC13032_03102</name>
</gene>
<accession>A0A4U9HT01</accession>
<dbReference type="AlphaFoldDB" id="A0A4U9HT01"/>
<protein>
    <submittedName>
        <fullName evidence="1">Uncharacterized protein</fullName>
    </submittedName>
</protein>
<evidence type="ECO:0000313" key="2">
    <source>
        <dbReference type="Proteomes" id="UP000310719"/>
    </source>
</evidence>
<reference evidence="1 2" key="1">
    <citation type="submission" date="2019-05" db="EMBL/GenBank/DDBJ databases">
        <authorList>
            <consortium name="Pathogen Informatics"/>
        </authorList>
    </citation>
    <scope>NUCLEOTIDE SEQUENCE [LARGE SCALE GENOMIC DNA]</scope>
    <source>
        <strain evidence="1 2">NCTC13032</strain>
    </source>
</reference>